<dbReference type="GO" id="GO:0032267">
    <property type="term" value="F:tRNA(Ile)-lysidine synthase activity"/>
    <property type="evidence" value="ECO:0007669"/>
    <property type="project" value="UniProtKB-EC"/>
</dbReference>
<feature type="domain" description="tRNA(Ile)-lysidine/2-thiocytidine synthase N-terminal" evidence="8">
    <location>
        <begin position="18"/>
        <end position="193"/>
    </location>
</feature>
<feature type="region of interest" description="Disordered" evidence="7">
    <location>
        <begin position="299"/>
        <end position="320"/>
    </location>
</feature>
<comment type="function">
    <text evidence="6">Ligates lysine onto the cytidine present at position 34 of the AUA codon-specific tRNA(Ile) that contains the anticodon CAU, in an ATP-dependent manner. Cytidine is converted to lysidine, thus changing the amino acid specificity of the tRNA from methionine to isoleucine.</text>
</comment>
<evidence type="ECO:0000256" key="5">
    <source>
        <dbReference type="ARBA" id="ARBA00048539"/>
    </source>
</evidence>
<evidence type="ECO:0000259" key="8">
    <source>
        <dbReference type="Pfam" id="PF01171"/>
    </source>
</evidence>
<sequence length="320" mass="33807">MARFAADADRHRIVADRLLVAVSGGADSLAMLLLARAALGDAVAAATVDHGLNPDGARWAADVAALCARLGIAHDVLTLDVEIDGEGLQAAARRARYDALAAAAVRRGRDTVITAHHANDQAETLLMRLLRGSGLAGLSAIRAERALDVGVRLVRPLLGWRRADLQSVVASAGLEAIVDPANADPRFDRTRARALIGTSDPRPFARAADHLGQAEAALAWAATEAAITALARDGSGWWLDPVGLPAEIVRRLVLSIFSEAGHHPDGPGLDRLLQRLRADQSGTLGPLLARPGARWRFEKAPARRVRSTDDPDPVASAIVH</sequence>
<gene>
    <name evidence="6" type="primary">tilS</name>
    <name evidence="9" type="ORF">GGR88_002681</name>
</gene>
<dbReference type="NCBIfam" id="TIGR02432">
    <property type="entry name" value="lysidine_TilS_N"/>
    <property type="match status" value="1"/>
</dbReference>
<keyword evidence="4 6" id="KW-0067">ATP-binding</keyword>
<dbReference type="CDD" id="cd01992">
    <property type="entry name" value="TilS_N"/>
    <property type="match status" value="1"/>
</dbReference>
<evidence type="ECO:0000256" key="6">
    <source>
        <dbReference type="HAMAP-Rule" id="MF_01161"/>
    </source>
</evidence>
<evidence type="ECO:0000313" key="9">
    <source>
        <dbReference type="EMBL" id="NJC35167.1"/>
    </source>
</evidence>
<keyword evidence="6" id="KW-0963">Cytoplasm</keyword>
<feature type="binding site" evidence="6">
    <location>
        <begin position="23"/>
        <end position="28"/>
    </location>
    <ligand>
        <name>ATP</name>
        <dbReference type="ChEBI" id="CHEBI:30616"/>
    </ligand>
</feature>
<evidence type="ECO:0000256" key="7">
    <source>
        <dbReference type="SAM" id="MobiDB-lite"/>
    </source>
</evidence>
<dbReference type="PANTHER" id="PTHR43033:SF5">
    <property type="entry name" value="TRNA(ILE)-LYSIDINE SYNTHETASE"/>
    <property type="match status" value="1"/>
</dbReference>
<dbReference type="HAMAP" id="MF_01161">
    <property type="entry name" value="tRNA_Ile_lys_synt"/>
    <property type="match status" value="1"/>
</dbReference>
<evidence type="ECO:0000256" key="1">
    <source>
        <dbReference type="ARBA" id="ARBA00022598"/>
    </source>
</evidence>
<accession>A0ABX0XQP5</accession>
<dbReference type="SUPFAM" id="SSF52402">
    <property type="entry name" value="Adenine nucleotide alpha hydrolases-like"/>
    <property type="match status" value="1"/>
</dbReference>
<comment type="similarity">
    <text evidence="6">Belongs to the tRNA(Ile)-lysidine synthase family.</text>
</comment>
<comment type="catalytic activity">
    <reaction evidence="5 6">
        <text>cytidine(34) in tRNA(Ile2) + L-lysine + ATP = lysidine(34) in tRNA(Ile2) + AMP + diphosphate + H(+)</text>
        <dbReference type="Rhea" id="RHEA:43744"/>
        <dbReference type="Rhea" id="RHEA-COMP:10625"/>
        <dbReference type="Rhea" id="RHEA-COMP:10670"/>
        <dbReference type="ChEBI" id="CHEBI:15378"/>
        <dbReference type="ChEBI" id="CHEBI:30616"/>
        <dbReference type="ChEBI" id="CHEBI:32551"/>
        <dbReference type="ChEBI" id="CHEBI:33019"/>
        <dbReference type="ChEBI" id="CHEBI:82748"/>
        <dbReference type="ChEBI" id="CHEBI:83665"/>
        <dbReference type="ChEBI" id="CHEBI:456215"/>
        <dbReference type="EC" id="6.3.4.19"/>
    </reaction>
</comment>
<dbReference type="Gene3D" id="3.40.50.620">
    <property type="entry name" value="HUPs"/>
    <property type="match status" value="1"/>
</dbReference>
<evidence type="ECO:0000256" key="3">
    <source>
        <dbReference type="ARBA" id="ARBA00022741"/>
    </source>
</evidence>
<dbReference type="InterPro" id="IPR011063">
    <property type="entry name" value="TilS/TtcA_N"/>
</dbReference>
<feature type="compositionally biased region" description="Basic and acidic residues" evidence="7">
    <location>
        <begin position="299"/>
        <end position="309"/>
    </location>
</feature>
<keyword evidence="1 6" id="KW-0436">Ligase</keyword>
<dbReference type="InterPro" id="IPR012094">
    <property type="entry name" value="tRNA_Ile_lys_synt"/>
</dbReference>
<comment type="subcellular location">
    <subcellularLocation>
        <location evidence="6">Cytoplasm</location>
    </subcellularLocation>
</comment>
<dbReference type="Pfam" id="PF01171">
    <property type="entry name" value="ATP_bind_3"/>
    <property type="match status" value="1"/>
</dbReference>
<dbReference type="EC" id="6.3.4.19" evidence="6"/>
<keyword evidence="3 6" id="KW-0547">Nucleotide-binding</keyword>
<proteinExistence type="inferred from homology"/>
<comment type="caution">
    <text evidence="9">The sequence shown here is derived from an EMBL/GenBank/DDBJ whole genome shotgun (WGS) entry which is preliminary data.</text>
</comment>
<dbReference type="InterPro" id="IPR012795">
    <property type="entry name" value="tRNA_Ile_lys_synt_N"/>
</dbReference>
<protein>
    <recommendedName>
        <fullName evidence="6">tRNA(Ile)-lysidine synthase</fullName>
        <ecNumber evidence="6">6.3.4.19</ecNumber>
    </recommendedName>
    <alternativeName>
        <fullName evidence="6">tRNA(Ile)-2-lysyl-cytidine synthase</fullName>
    </alternativeName>
    <alternativeName>
        <fullName evidence="6">tRNA(Ile)-lysidine synthetase</fullName>
    </alternativeName>
</protein>
<dbReference type="EMBL" id="JAATJE010000002">
    <property type="protein sequence ID" value="NJC35167.1"/>
    <property type="molecule type" value="Genomic_DNA"/>
</dbReference>
<keyword evidence="10" id="KW-1185">Reference proteome</keyword>
<reference evidence="9 10" key="1">
    <citation type="submission" date="2020-03" db="EMBL/GenBank/DDBJ databases">
        <title>Genomic Encyclopedia of Type Strains, Phase IV (KMG-IV): sequencing the most valuable type-strain genomes for metagenomic binning, comparative biology and taxonomic classification.</title>
        <authorList>
            <person name="Goeker M."/>
        </authorList>
    </citation>
    <scope>NUCLEOTIDE SEQUENCE [LARGE SCALE GENOMIC DNA]</scope>
    <source>
        <strain evidence="9 10">DSM 27651</strain>
    </source>
</reference>
<evidence type="ECO:0000313" key="10">
    <source>
        <dbReference type="Proteomes" id="UP000734218"/>
    </source>
</evidence>
<dbReference type="PANTHER" id="PTHR43033">
    <property type="entry name" value="TRNA(ILE)-LYSIDINE SYNTHASE-RELATED"/>
    <property type="match status" value="1"/>
</dbReference>
<keyword evidence="2 6" id="KW-0819">tRNA processing</keyword>
<organism evidence="9 10">
    <name type="scientific">Sphingomonas jejuensis</name>
    <dbReference type="NCBI Taxonomy" id="904715"/>
    <lineage>
        <taxon>Bacteria</taxon>
        <taxon>Pseudomonadati</taxon>
        <taxon>Pseudomonadota</taxon>
        <taxon>Alphaproteobacteria</taxon>
        <taxon>Sphingomonadales</taxon>
        <taxon>Sphingomonadaceae</taxon>
        <taxon>Sphingomonas</taxon>
    </lineage>
</organism>
<evidence type="ECO:0000256" key="4">
    <source>
        <dbReference type="ARBA" id="ARBA00022840"/>
    </source>
</evidence>
<dbReference type="RefSeq" id="WP_167955839.1">
    <property type="nucleotide sequence ID" value="NZ_JAATJE010000002.1"/>
</dbReference>
<dbReference type="InterPro" id="IPR014729">
    <property type="entry name" value="Rossmann-like_a/b/a_fold"/>
</dbReference>
<dbReference type="Proteomes" id="UP000734218">
    <property type="component" value="Unassembled WGS sequence"/>
</dbReference>
<evidence type="ECO:0000256" key="2">
    <source>
        <dbReference type="ARBA" id="ARBA00022694"/>
    </source>
</evidence>
<comment type="domain">
    <text evidence="6">The N-terminal region contains the highly conserved SGGXDS motif, predicted to be a P-loop motif involved in ATP binding.</text>
</comment>
<name>A0ABX0XQP5_9SPHN</name>